<dbReference type="Proteomes" id="UP000093476">
    <property type="component" value="Unassembled WGS sequence"/>
</dbReference>
<evidence type="ECO:0000313" key="1">
    <source>
        <dbReference type="EMBL" id="OCQ50944.1"/>
    </source>
</evidence>
<proteinExistence type="predicted"/>
<name>A0A1C0TZ45_9GAMM</name>
<dbReference type="Pfam" id="PF10076">
    <property type="entry name" value="Phage_Mu_Gp48"/>
    <property type="match status" value="1"/>
</dbReference>
<dbReference type="AlphaFoldDB" id="A0A1C0TZ45"/>
<organism evidence="1 2">
    <name type="scientific">Photorhabdus australis subsp. thailandensis</name>
    <dbReference type="NCBI Taxonomy" id="2805096"/>
    <lineage>
        <taxon>Bacteria</taxon>
        <taxon>Pseudomonadati</taxon>
        <taxon>Pseudomonadota</taxon>
        <taxon>Gammaproteobacteria</taxon>
        <taxon>Enterobacterales</taxon>
        <taxon>Morganellaceae</taxon>
        <taxon>Photorhabdus</taxon>
    </lineage>
</organism>
<reference evidence="1 2" key="1">
    <citation type="submission" date="2015-12" db="EMBL/GenBank/DDBJ databases">
        <title>Genome comparisons provide insights into the role of secondary metabolites in the pathogenic phase of the Photorhabdus life cycle.</title>
        <authorList>
            <person name="Tobias N.J."/>
            <person name="Mishra B."/>
            <person name="Gupta D.K."/>
            <person name="Thines M."/>
            <person name="Stinear T.P."/>
            <person name="Bode H.B."/>
        </authorList>
    </citation>
    <scope>NUCLEOTIDE SEQUENCE [LARGE SCALE GENOMIC DNA]</scope>
    <source>
        <strain evidence="1 2">PB68.1</strain>
    </source>
</reference>
<dbReference type="InterPro" id="IPR018755">
    <property type="entry name" value="Phage_Mu_Gp48"/>
</dbReference>
<protein>
    <recommendedName>
        <fullName evidence="3">DUF2313 domain-containing protein</fullName>
    </recommendedName>
</protein>
<evidence type="ECO:0000313" key="2">
    <source>
        <dbReference type="Proteomes" id="UP000093476"/>
    </source>
</evidence>
<evidence type="ECO:0008006" key="3">
    <source>
        <dbReference type="Google" id="ProtNLM"/>
    </source>
</evidence>
<dbReference type="EMBL" id="LOMY01000187">
    <property type="protein sequence ID" value="OCQ50944.1"/>
    <property type="molecule type" value="Genomic_DNA"/>
</dbReference>
<sequence>MAMTEKDYQKSGLDLLPVGKAWVRDPDSDLGKLMLAAGEEFARIDVINDAILNEIYADRAFMLLEDWEAFAGLPDCSIDDESTIDSRRQAVKAKLVMSGSLCNQFYEHLAAERGYRIKIEEHYPHHCLRGCNYPIYPEKNWFRVFVHVFERTSRFSTVLDNCKQRLRVADAADLECLLERYAPAETEFVFIYHED</sequence>
<accession>A0A1C0TZ45</accession>
<dbReference type="RefSeq" id="WP_065824572.1">
    <property type="nucleotide sequence ID" value="NZ_CAWMQZ010000187.1"/>
</dbReference>
<gene>
    <name evidence="1" type="ORF">Ppb6_04042</name>
</gene>
<comment type="caution">
    <text evidence="1">The sequence shown here is derived from an EMBL/GenBank/DDBJ whole genome shotgun (WGS) entry which is preliminary data.</text>
</comment>
<dbReference type="PATRIC" id="fig|286156.4.peg.4648"/>
<keyword evidence="2" id="KW-1185">Reference proteome</keyword>
<dbReference type="STRING" id="286156.Ppb6_04042"/>